<gene>
    <name evidence="6" type="ORF">GCM10010345_77330</name>
</gene>
<evidence type="ECO:0000313" key="6">
    <source>
        <dbReference type="EMBL" id="GHA61744.1"/>
    </source>
</evidence>
<dbReference type="InterPro" id="IPR036390">
    <property type="entry name" value="WH_DNA-bd_sf"/>
</dbReference>
<keyword evidence="2" id="KW-0238">DNA-binding</keyword>
<evidence type="ECO:0000313" key="7">
    <source>
        <dbReference type="Proteomes" id="UP000653644"/>
    </source>
</evidence>
<comment type="caution">
    <text evidence="6">The sequence shown here is derived from an EMBL/GenBank/DDBJ whole genome shotgun (WGS) entry which is preliminary data.</text>
</comment>
<dbReference type="Gene3D" id="3.30.70.920">
    <property type="match status" value="1"/>
</dbReference>
<dbReference type="InterPro" id="IPR019888">
    <property type="entry name" value="Tscrpt_reg_AsnC-like"/>
</dbReference>
<dbReference type="Pfam" id="PF01037">
    <property type="entry name" value="AsnC_trans_reg"/>
    <property type="match status" value="1"/>
</dbReference>
<evidence type="ECO:0000259" key="5">
    <source>
        <dbReference type="PROSITE" id="PS50956"/>
    </source>
</evidence>
<feature type="domain" description="HTH asnC-type" evidence="5">
    <location>
        <begin position="1"/>
        <end position="62"/>
    </location>
</feature>
<dbReference type="SUPFAM" id="SSF46785">
    <property type="entry name" value="Winged helix' DNA-binding domain"/>
    <property type="match status" value="1"/>
</dbReference>
<feature type="compositionally biased region" description="Basic and acidic residues" evidence="4">
    <location>
        <begin position="169"/>
        <end position="185"/>
    </location>
</feature>
<dbReference type="SUPFAM" id="SSF54909">
    <property type="entry name" value="Dimeric alpha+beta barrel"/>
    <property type="match status" value="1"/>
</dbReference>
<dbReference type="InterPro" id="IPR019887">
    <property type="entry name" value="Tscrpt_reg_AsnC/Lrp_C"/>
</dbReference>
<dbReference type="Gene3D" id="1.10.10.10">
    <property type="entry name" value="Winged helix-like DNA-binding domain superfamily/Winged helix DNA-binding domain"/>
    <property type="match status" value="1"/>
</dbReference>
<evidence type="ECO:0000256" key="1">
    <source>
        <dbReference type="ARBA" id="ARBA00023015"/>
    </source>
</evidence>
<dbReference type="PRINTS" id="PR00033">
    <property type="entry name" value="HTHASNC"/>
</dbReference>
<proteinExistence type="predicted"/>
<keyword evidence="3" id="KW-0804">Transcription</keyword>
<dbReference type="InterPro" id="IPR036388">
    <property type="entry name" value="WH-like_DNA-bd_sf"/>
</dbReference>
<reference evidence="7" key="1">
    <citation type="journal article" date="2019" name="Int. J. Syst. Evol. Microbiol.">
        <title>The Global Catalogue of Microorganisms (GCM) 10K type strain sequencing project: providing services to taxonomists for standard genome sequencing and annotation.</title>
        <authorList>
            <consortium name="The Broad Institute Genomics Platform"/>
            <consortium name="The Broad Institute Genome Sequencing Center for Infectious Disease"/>
            <person name="Wu L."/>
            <person name="Ma J."/>
        </authorList>
    </citation>
    <scope>NUCLEOTIDE SEQUENCE [LARGE SCALE GENOMIC DNA]</scope>
    <source>
        <strain evidence="7">JCM 4733</strain>
    </source>
</reference>
<dbReference type="Pfam" id="PF13412">
    <property type="entry name" value="HTH_24"/>
    <property type="match status" value="1"/>
</dbReference>
<keyword evidence="7" id="KW-1185">Reference proteome</keyword>
<evidence type="ECO:0000256" key="3">
    <source>
        <dbReference type="ARBA" id="ARBA00023163"/>
    </source>
</evidence>
<dbReference type="PANTHER" id="PTHR30154:SF34">
    <property type="entry name" value="TRANSCRIPTIONAL REGULATOR AZLB"/>
    <property type="match status" value="1"/>
</dbReference>
<dbReference type="EMBL" id="BMVN01000045">
    <property type="protein sequence ID" value="GHA61744.1"/>
    <property type="molecule type" value="Genomic_DNA"/>
</dbReference>
<keyword evidence="1" id="KW-0805">Transcription regulation</keyword>
<dbReference type="RefSeq" id="WP_229917743.1">
    <property type="nucleotide sequence ID" value="NZ_BMVN01000045.1"/>
</dbReference>
<accession>A0ABQ3D7L4</accession>
<dbReference type="InterPro" id="IPR011008">
    <property type="entry name" value="Dimeric_a/b-barrel"/>
</dbReference>
<evidence type="ECO:0000256" key="2">
    <source>
        <dbReference type="ARBA" id="ARBA00023125"/>
    </source>
</evidence>
<organism evidence="6 7">
    <name type="scientific">Streptomyces canarius</name>
    <dbReference type="NCBI Taxonomy" id="285453"/>
    <lineage>
        <taxon>Bacteria</taxon>
        <taxon>Bacillati</taxon>
        <taxon>Actinomycetota</taxon>
        <taxon>Actinomycetes</taxon>
        <taxon>Kitasatosporales</taxon>
        <taxon>Streptomycetaceae</taxon>
        <taxon>Streptomyces</taxon>
    </lineage>
</organism>
<dbReference type="PANTHER" id="PTHR30154">
    <property type="entry name" value="LEUCINE-RESPONSIVE REGULATORY PROTEIN"/>
    <property type="match status" value="1"/>
</dbReference>
<name>A0ABQ3D7L4_9ACTN</name>
<feature type="region of interest" description="Disordered" evidence="4">
    <location>
        <begin position="148"/>
        <end position="185"/>
    </location>
</feature>
<dbReference type="PROSITE" id="PS50956">
    <property type="entry name" value="HTH_ASNC_2"/>
    <property type="match status" value="1"/>
</dbReference>
<dbReference type="InterPro" id="IPR000485">
    <property type="entry name" value="AsnC-type_HTH_dom"/>
</dbReference>
<dbReference type="Proteomes" id="UP000653644">
    <property type="component" value="Unassembled WGS sequence"/>
</dbReference>
<protein>
    <recommendedName>
        <fullName evidence="5">HTH asnC-type domain-containing protein</fullName>
    </recommendedName>
</protein>
<evidence type="ECO:0000256" key="4">
    <source>
        <dbReference type="SAM" id="MobiDB-lite"/>
    </source>
</evidence>
<sequence>MDALDARILLAVDDDPDASSLALAKRLGIARNTLHSRLQRLRANGVVREFSRRVDPAALGHGLVAFVSVALSQTTGRRATAALAAFPEVVEMHSTTGEADLLLKVVARDTADLHRVSGELLDVPGVVRTSTVVSLREELPPRTRALIERAAEGGGEAGRPRRNPPDAVRPVREATRARAEIPLHE</sequence>
<dbReference type="SMART" id="SM00344">
    <property type="entry name" value="HTH_ASNC"/>
    <property type="match status" value="1"/>
</dbReference>